<keyword evidence="6" id="KW-0964">Secreted</keyword>
<dbReference type="Pfam" id="PF03723">
    <property type="entry name" value="Hemocyanin_C"/>
    <property type="match status" value="1"/>
</dbReference>
<dbReference type="Pfam" id="PF00372">
    <property type="entry name" value="Hemocyanin_M"/>
    <property type="match status" value="1"/>
</dbReference>
<dbReference type="PROSITE" id="PS00209">
    <property type="entry name" value="HEMOCYANIN_1"/>
    <property type="match status" value="1"/>
</dbReference>
<keyword evidence="11" id="KW-0325">Glycoprotein</keyword>
<dbReference type="Gene3D" id="2.60.40.1520">
    <property type="entry name" value="Hemocyanin, C-terminal domain"/>
    <property type="match status" value="1"/>
</dbReference>
<dbReference type="Pfam" id="PF03722">
    <property type="entry name" value="Hemocyanin_N"/>
    <property type="match status" value="1"/>
</dbReference>
<dbReference type="InterPro" id="IPR002227">
    <property type="entry name" value="Tyrosinase_Cu-bd"/>
</dbReference>
<dbReference type="GO" id="GO:0005344">
    <property type="term" value="F:oxygen carrier activity"/>
    <property type="evidence" value="ECO:0007669"/>
    <property type="project" value="UniProtKB-KW"/>
</dbReference>
<dbReference type="PROSITE" id="PS00498">
    <property type="entry name" value="TYROSINASE_2"/>
    <property type="match status" value="1"/>
</dbReference>
<feature type="domain" description="Tyrosinase copper-binding" evidence="12">
    <location>
        <begin position="354"/>
        <end position="365"/>
    </location>
</feature>
<evidence type="ECO:0000256" key="2">
    <source>
        <dbReference type="ARBA" id="ARBA00004239"/>
    </source>
</evidence>
<evidence type="ECO:0000256" key="1">
    <source>
        <dbReference type="ARBA" id="ARBA00002958"/>
    </source>
</evidence>
<evidence type="ECO:0000256" key="8">
    <source>
        <dbReference type="ARBA" id="ARBA00022723"/>
    </source>
</evidence>
<dbReference type="InterPro" id="IPR005203">
    <property type="entry name" value="Hemocyanin_C"/>
</dbReference>
<keyword evidence="5" id="KW-0813">Transport</keyword>
<keyword evidence="10" id="KW-1015">Disulfide bond</keyword>
<dbReference type="SUPFAM" id="SSF48056">
    <property type="entry name" value="Di-copper centre-containing domain"/>
    <property type="match status" value="1"/>
</dbReference>
<dbReference type="PROSITE" id="PS00210">
    <property type="entry name" value="HEMOCYANIN_2"/>
    <property type="match status" value="1"/>
</dbReference>
<evidence type="ECO:0000259" key="12">
    <source>
        <dbReference type="PROSITE" id="PS00498"/>
    </source>
</evidence>
<evidence type="ECO:0000256" key="11">
    <source>
        <dbReference type="ARBA" id="ARBA00023180"/>
    </source>
</evidence>
<dbReference type="PANTHER" id="PTHR11511">
    <property type="entry name" value="LARVAL STORAGE PROTEIN/PHENOLOXIDASE"/>
    <property type="match status" value="1"/>
</dbReference>
<name>A0A2L2Y308_PARTP</name>
<sequence>MTVKEKQTRVCSLFTKLTSVSKTIVPVDQRDPRLHGIGKLAQGELFSCFHEKGLAEATKLYETLYAAKDFEDFMILAKQARTFANEGLFVYAASVAILHRADCRGVTVPPIQEIFPDRFVPTETISLAQKEVANHPDKDIKVEIESTGNILDPEYRMSYFREDVGTNAHHWHWHIVYPATWRPEVMGSIKDRKGELFYYMHQQMCARYDCERLSNGMRRMIPFHNFEENLEGYAPHLTSLVSGLQYSSRPQGFSLHDLKDVDVQDMTRWRERIIEAIHLRYVEDEKHQRITLTPENGIDILGSLLESSYESKNKLFYGSLHNWGHVMMANITDPDGRFNENPGVMSDTSTSLRDPIFYRYHRFIDNIFQEYKSTLTPYTKADLEFPGVQVVSVTVNAKVPNFITTHMKTDELELTHGIDLGTTHSVKVLYQHLDHEPFTYTINVDNGSGGAKQATVRIFLGPKYDELGNRLDPEHQRTLCIELDKFQVELAAGKSSITRDHKLSSVTVSETHNFAKLLAGEGVSEATTEFCSCGWPEHMLIPRGSHKGTEFDLFVMLTDYSKDAVDGESSGICQDAISYCGAKDQKYPDKKPMGFPFDRVIQAGTVHEFLTPNMSVTDVKIKHQV</sequence>
<reference evidence="13" key="1">
    <citation type="journal article" date="2016" name="Mol. Ecol. Resour.">
        <title>Evaluation of the impact of RNA preservation methods of spiders for de novo transcriptome assembly.</title>
        <authorList>
            <person name="Kono N."/>
            <person name="Nakamura H."/>
            <person name="Ito Y."/>
            <person name="Tomita M."/>
            <person name="Arakawa K."/>
        </authorList>
    </citation>
    <scope>NUCLEOTIDE SEQUENCE</scope>
    <source>
        <tissue evidence="13">Whole body</tissue>
    </source>
</reference>
<dbReference type="SUPFAM" id="SSF48050">
    <property type="entry name" value="Hemocyanin, N-terminal domain"/>
    <property type="match status" value="1"/>
</dbReference>
<dbReference type="FunFam" id="2.60.40.1520:FF:000001">
    <property type="entry name" value="Hemocyanin subunit 2"/>
    <property type="match status" value="1"/>
</dbReference>
<comment type="function">
    <text evidence="1">Hemocyanins are copper-containing oxygen carriers occurring freely dissolved in the hemolymph of many mollusks and arthropods.</text>
</comment>
<dbReference type="InterPro" id="IPR008922">
    <property type="entry name" value="Di-copper_centre_dom_sf"/>
</dbReference>
<dbReference type="InterPro" id="IPR037020">
    <property type="entry name" value="Hemocyanin_C_sf"/>
</dbReference>
<dbReference type="GO" id="GO:0005576">
    <property type="term" value="C:extracellular region"/>
    <property type="evidence" value="ECO:0007669"/>
    <property type="project" value="UniProtKB-SubCell"/>
</dbReference>
<dbReference type="PROSITE" id="PS00297">
    <property type="entry name" value="HSP70_1"/>
    <property type="match status" value="1"/>
</dbReference>
<evidence type="ECO:0000256" key="4">
    <source>
        <dbReference type="ARBA" id="ARBA00011753"/>
    </source>
</evidence>
<evidence type="ECO:0000256" key="9">
    <source>
        <dbReference type="ARBA" id="ARBA00023008"/>
    </source>
</evidence>
<evidence type="ECO:0000256" key="5">
    <source>
        <dbReference type="ARBA" id="ARBA00022448"/>
    </source>
</evidence>
<dbReference type="InterPro" id="IPR036697">
    <property type="entry name" value="Hemocyanin_N_sf"/>
</dbReference>
<dbReference type="InterPro" id="IPR013788">
    <property type="entry name" value="Hemocyanin/hexamerin"/>
</dbReference>
<dbReference type="FunFam" id="1.20.1370.10:FF:000002">
    <property type="entry name" value="Hemocyanin subunit B"/>
    <property type="match status" value="1"/>
</dbReference>
<evidence type="ECO:0000313" key="13">
    <source>
        <dbReference type="EMBL" id="LAA02508.1"/>
    </source>
</evidence>
<dbReference type="InterPro" id="IPR018181">
    <property type="entry name" value="Heat_shock_70_CS"/>
</dbReference>
<dbReference type="InterPro" id="IPR014756">
    <property type="entry name" value="Ig_E-set"/>
</dbReference>
<dbReference type="SUPFAM" id="SSF81296">
    <property type="entry name" value="E set domains"/>
    <property type="match status" value="1"/>
</dbReference>
<dbReference type="PRINTS" id="PR00187">
    <property type="entry name" value="HAEMOCYANIN"/>
</dbReference>
<dbReference type="AlphaFoldDB" id="A0A2L2Y308"/>
<dbReference type="GO" id="GO:0046872">
    <property type="term" value="F:metal ion binding"/>
    <property type="evidence" value="ECO:0007669"/>
    <property type="project" value="UniProtKB-KW"/>
</dbReference>
<dbReference type="InterPro" id="IPR000896">
    <property type="entry name" value="Hemocyanin/hexamerin_mid_dom"/>
</dbReference>
<dbReference type="InterPro" id="IPR005204">
    <property type="entry name" value="Hemocyanin_N"/>
</dbReference>
<evidence type="ECO:0000256" key="10">
    <source>
        <dbReference type="ARBA" id="ARBA00023157"/>
    </source>
</evidence>
<dbReference type="PANTHER" id="PTHR11511:SF5">
    <property type="entry name" value="FAT-BODY PROTEIN 1-RELATED"/>
    <property type="match status" value="1"/>
</dbReference>
<accession>A0A2L2Y308</accession>
<keyword evidence="7" id="KW-0561">Oxygen transport</keyword>
<comment type="similarity">
    <text evidence="3">Belongs to the tyrosinase family. Hemocyanin subfamily.</text>
</comment>
<evidence type="ECO:0000256" key="3">
    <source>
        <dbReference type="ARBA" id="ARBA00009470"/>
    </source>
</evidence>
<proteinExistence type="evidence at transcript level"/>
<dbReference type="Gene3D" id="1.10.1280.10">
    <property type="entry name" value="Di-copper center containing domain from catechol oxidase"/>
    <property type="match status" value="1"/>
</dbReference>
<dbReference type="Gene3D" id="1.20.1370.10">
    <property type="entry name" value="Hemocyanin, N-terminal domain"/>
    <property type="match status" value="1"/>
</dbReference>
<evidence type="ECO:0000256" key="6">
    <source>
        <dbReference type="ARBA" id="ARBA00022525"/>
    </source>
</evidence>
<dbReference type="OrthoDB" id="8119704at2759"/>
<protein>
    <submittedName>
        <fullName evidence="13">Hemocyanin subunit E</fullName>
    </submittedName>
</protein>
<comment type="subcellular location">
    <subcellularLocation>
        <location evidence="2">Secreted</location>
        <location evidence="2">Extracellular space</location>
    </subcellularLocation>
</comment>
<dbReference type="FunFam" id="1.10.1280.10:FF:000004">
    <property type="entry name" value="Hemocyanin subunit 2"/>
    <property type="match status" value="1"/>
</dbReference>
<keyword evidence="8" id="KW-0479">Metal-binding</keyword>
<dbReference type="EMBL" id="IAAA01001627">
    <property type="protein sequence ID" value="LAA02508.1"/>
    <property type="molecule type" value="mRNA"/>
</dbReference>
<organism evidence="13">
    <name type="scientific">Parasteatoda tepidariorum</name>
    <name type="common">Common house spider</name>
    <name type="synonym">Achaearanea tepidariorum</name>
    <dbReference type="NCBI Taxonomy" id="114398"/>
    <lineage>
        <taxon>Eukaryota</taxon>
        <taxon>Metazoa</taxon>
        <taxon>Ecdysozoa</taxon>
        <taxon>Arthropoda</taxon>
        <taxon>Chelicerata</taxon>
        <taxon>Arachnida</taxon>
        <taxon>Araneae</taxon>
        <taxon>Araneomorphae</taxon>
        <taxon>Entelegynae</taxon>
        <taxon>Araneoidea</taxon>
        <taxon>Theridiidae</taxon>
        <taxon>Parasteatoda</taxon>
    </lineage>
</organism>
<comment type="subunit">
    <text evidence="4">Tarantula hemocyanin is a 24-chain polymer with seven different chains identified.</text>
</comment>
<dbReference type="GO" id="GO:0016491">
    <property type="term" value="F:oxidoreductase activity"/>
    <property type="evidence" value="ECO:0007669"/>
    <property type="project" value="InterPro"/>
</dbReference>
<evidence type="ECO:0000256" key="7">
    <source>
        <dbReference type="ARBA" id="ARBA00022621"/>
    </source>
</evidence>
<keyword evidence="9" id="KW-0186">Copper</keyword>